<evidence type="ECO:0000256" key="1">
    <source>
        <dbReference type="ARBA" id="ARBA00022763"/>
    </source>
</evidence>
<comment type="caution">
    <text evidence="5">The sequence shown here is derived from an EMBL/GenBank/DDBJ whole genome shotgun (WGS) entry which is preliminary data.</text>
</comment>
<evidence type="ECO:0000256" key="3">
    <source>
        <dbReference type="ARBA" id="ARBA00023204"/>
    </source>
</evidence>
<dbReference type="NCBIfam" id="TIGR00613">
    <property type="entry name" value="reco"/>
    <property type="match status" value="1"/>
</dbReference>
<evidence type="ECO:0000259" key="4">
    <source>
        <dbReference type="Pfam" id="PF11967"/>
    </source>
</evidence>
<gene>
    <name evidence="5" type="ORF">A3D01_05275</name>
</gene>
<organism evidence="5 6">
    <name type="scientific">Candidatus Woesebacteria bacterium RIFCSPHIGHO2_02_FULL_39_13</name>
    <dbReference type="NCBI Taxonomy" id="1802505"/>
    <lineage>
        <taxon>Bacteria</taxon>
        <taxon>Candidatus Woeseibacteriota</taxon>
    </lineage>
</organism>
<dbReference type="GO" id="GO:0043590">
    <property type="term" value="C:bacterial nucleoid"/>
    <property type="evidence" value="ECO:0007669"/>
    <property type="project" value="TreeGrafter"/>
</dbReference>
<dbReference type="SUPFAM" id="SSF50249">
    <property type="entry name" value="Nucleic acid-binding proteins"/>
    <property type="match status" value="1"/>
</dbReference>
<dbReference type="AlphaFoldDB" id="A0A1F7Z1P0"/>
<keyword evidence="3" id="KW-0234">DNA repair</keyword>
<proteinExistence type="predicted"/>
<dbReference type="Proteomes" id="UP000177169">
    <property type="component" value="Unassembled WGS sequence"/>
</dbReference>
<protein>
    <submittedName>
        <fullName evidence="5">DNA repair protein RecO</fullName>
    </submittedName>
</protein>
<reference evidence="5 6" key="1">
    <citation type="journal article" date="2016" name="Nat. Commun.">
        <title>Thousands of microbial genomes shed light on interconnected biogeochemical processes in an aquifer system.</title>
        <authorList>
            <person name="Anantharaman K."/>
            <person name="Brown C.T."/>
            <person name="Hug L.A."/>
            <person name="Sharon I."/>
            <person name="Castelle C.J."/>
            <person name="Probst A.J."/>
            <person name="Thomas B.C."/>
            <person name="Singh A."/>
            <person name="Wilkins M.J."/>
            <person name="Karaoz U."/>
            <person name="Brodie E.L."/>
            <person name="Williams K.H."/>
            <person name="Hubbard S.S."/>
            <person name="Banfield J.F."/>
        </authorList>
    </citation>
    <scope>NUCLEOTIDE SEQUENCE [LARGE SCALE GENOMIC DNA]</scope>
</reference>
<evidence type="ECO:0000313" key="6">
    <source>
        <dbReference type="Proteomes" id="UP000177169"/>
    </source>
</evidence>
<dbReference type="EMBL" id="MGGR01000029">
    <property type="protein sequence ID" value="OGM32635.1"/>
    <property type="molecule type" value="Genomic_DNA"/>
</dbReference>
<feature type="domain" description="DNA replication/recombination mediator RecO N-terminal" evidence="4">
    <location>
        <begin position="5"/>
        <end position="81"/>
    </location>
</feature>
<dbReference type="GO" id="GO:0006302">
    <property type="term" value="P:double-strand break repair"/>
    <property type="evidence" value="ECO:0007669"/>
    <property type="project" value="TreeGrafter"/>
</dbReference>
<dbReference type="SUPFAM" id="SSF57863">
    <property type="entry name" value="ArfGap/RecO-like zinc finger"/>
    <property type="match status" value="1"/>
</dbReference>
<dbReference type="Gene3D" id="2.40.50.140">
    <property type="entry name" value="Nucleic acid-binding proteins"/>
    <property type="match status" value="1"/>
</dbReference>
<evidence type="ECO:0000313" key="5">
    <source>
        <dbReference type="EMBL" id="OGM32635.1"/>
    </source>
</evidence>
<dbReference type="STRING" id="1802505.A3D01_05275"/>
<dbReference type="GO" id="GO:0006310">
    <property type="term" value="P:DNA recombination"/>
    <property type="evidence" value="ECO:0007669"/>
    <property type="project" value="UniProtKB-KW"/>
</dbReference>
<evidence type="ECO:0000256" key="2">
    <source>
        <dbReference type="ARBA" id="ARBA00023172"/>
    </source>
</evidence>
<keyword evidence="1" id="KW-0227">DNA damage</keyword>
<dbReference type="Pfam" id="PF11967">
    <property type="entry name" value="RecO_N"/>
    <property type="match status" value="1"/>
</dbReference>
<sequence>MRVKYYSSEGIVLAKKNYSEADRIIILLTRNWGKLHILAKGVRKPISKKRGSLEIFSRIRFSASQTKGLALITEVEIIDSFNSIRANLKKVAVAYFFMEVLGRVLHEGERHNDVYEITLSYIDKLRCGVKLGKLRADFIYKVLVSLGFWPKGKEMNNPDLVLEEVIERKVNSIRVGKRLLS</sequence>
<dbReference type="InterPro" id="IPR012340">
    <property type="entry name" value="NA-bd_OB-fold"/>
</dbReference>
<dbReference type="PANTHER" id="PTHR33991">
    <property type="entry name" value="DNA REPAIR PROTEIN RECO"/>
    <property type="match status" value="1"/>
</dbReference>
<dbReference type="PANTHER" id="PTHR33991:SF1">
    <property type="entry name" value="DNA REPAIR PROTEIN RECO"/>
    <property type="match status" value="1"/>
</dbReference>
<dbReference type="InterPro" id="IPR022572">
    <property type="entry name" value="DNA_rep/recomb_RecO_N"/>
</dbReference>
<accession>A0A1F7Z1P0</accession>
<keyword evidence="2" id="KW-0233">DNA recombination</keyword>
<dbReference type="InterPro" id="IPR003717">
    <property type="entry name" value="RecO"/>
</dbReference>
<name>A0A1F7Z1P0_9BACT</name>
<dbReference type="InterPro" id="IPR037278">
    <property type="entry name" value="ARFGAP/RecO"/>
</dbReference>
<dbReference type="Pfam" id="PF02565">
    <property type="entry name" value="RecO_C"/>
    <property type="match status" value="1"/>
</dbReference>